<dbReference type="Proteomes" id="UP000321901">
    <property type="component" value="Unassembled WGS sequence"/>
</dbReference>
<dbReference type="EMBL" id="BJYL01000023">
    <property type="protein sequence ID" value="GEN83525.1"/>
    <property type="molecule type" value="Genomic_DNA"/>
</dbReference>
<evidence type="ECO:0000313" key="2">
    <source>
        <dbReference type="EMBL" id="GEN83525.1"/>
    </source>
</evidence>
<keyword evidence="1" id="KW-1133">Transmembrane helix</keyword>
<evidence type="ECO:0000256" key="1">
    <source>
        <dbReference type="SAM" id="Phobius"/>
    </source>
</evidence>
<keyword evidence="1" id="KW-0812">Transmembrane</keyword>
<protein>
    <submittedName>
        <fullName evidence="2">Uncharacterized protein</fullName>
    </submittedName>
</protein>
<reference evidence="2 3" key="1">
    <citation type="submission" date="2019-07" db="EMBL/GenBank/DDBJ databases">
        <title>Whole genome shotgun sequence of Sporosarcina luteola NBRC 105378.</title>
        <authorList>
            <person name="Hosoyama A."/>
            <person name="Uohara A."/>
            <person name="Ohji S."/>
            <person name="Ichikawa N."/>
        </authorList>
    </citation>
    <scope>NUCLEOTIDE SEQUENCE [LARGE SCALE GENOMIC DNA]</scope>
    <source>
        <strain evidence="2 3">NBRC 105378</strain>
    </source>
</reference>
<dbReference type="RefSeq" id="WP_147057528.1">
    <property type="nucleotide sequence ID" value="NZ_BJYL01000023.1"/>
</dbReference>
<dbReference type="AlphaFoldDB" id="A0A511Z7V6"/>
<feature type="transmembrane region" description="Helical" evidence="1">
    <location>
        <begin position="21"/>
        <end position="42"/>
    </location>
</feature>
<keyword evidence="3" id="KW-1185">Reference proteome</keyword>
<sequence length="234" mass="26555">MQKNVFPTDKVPSKMPVGKRIYYYLALSFFGAFGVALLYLAFDTLSDGDWLVAALLGGISLFIGWIVIKLLMLPRQKGPTAVTKVEEPGGYTIYSTNEWTGETESVIFHYAQITDLIIGIWTNLGFKGRKNDYVGARLLYRYKDTNGKMKYVDTTIISESSLAEWVEVIRKNQIPSRITNLNISAVKEMQFDEMLDRIEAIPFDGSISVKDYFMQQEDFSLWQPPSLKKSNPSS</sequence>
<accession>A0A511Z7V6</accession>
<name>A0A511Z7V6_9BACL</name>
<proteinExistence type="predicted"/>
<keyword evidence="1" id="KW-0472">Membrane</keyword>
<dbReference type="OrthoDB" id="2987460at2"/>
<gene>
    <name evidence="2" type="ORF">SLU01_18370</name>
</gene>
<comment type="caution">
    <text evidence="2">The sequence shown here is derived from an EMBL/GenBank/DDBJ whole genome shotgun (WGS) entry which is preliminary data.</text>
</comment>
<evidence type="ECO:0000313" key="3">
    <source>
        <dbReference type="Proteomes" id="UP000321901"/>
    </source>
</evidence>
<organism evidence="2 3">
    <name type="scientific">Sporosarcina luteola</name>
    <dbReference type="NCBI Taxonomy" id="582850"/>
    <lineage>
        <taxon>Bacteria</taxon>
        <taxon>Bacillati</taxon>
        <taxon>Bacillota</taxon>
        <taxon>Bacilli</taxon>
        <taxon>Bacillales</taxon>
        <taxon>Caryophanaceae</taxon>
        <taxon>Sporosarcina</taxon>
    </lineage>
</organism>
<feature type="transmembrane region" description="Helical" evidence="1">
    <location>
        <begin position="48"/>
        <end position="68"/>
    </location>
</feature>